<dbReference type="InterPro" id="IPR036869">
    <property type="entry name" value="J_dom_sf"/>
</dbReference>
<protein>
    <recommendedName>
        <fullName evidence="4">J domain-containing protein</fullName>
    </recommendedName>
</protein>
<feature type="region of interest" description="Disordered" evidence="1">
    <location>
        <begin position="176"/>
        <end position="265"/>
    </location>
</feature>
<dbReference type="EMBL" id="ML976989">
    <property type="protein sequence ID" value="KAF1957313.1"/>
    <property type="molecule type" value="Genomic_DNA"/>
</dbReference>
<evidence type="ECO:0000256" key="1">
    <source>
        <dbReference type="SAM" id="MobiDB-lite"/>
    </source>
</evidence>
<dbReference type="AlphaFoldDB" id="A0A6A5TWQ7"/>
<dbReference type="Proteomes" id="UP000800035">
    <property type="component" value="Unassembled WGS sequence"/>
</dbReference>
<feature type="compositionally biased region" description="Polar residues" evidence="1">
    <location>
        <begin position="217"/>
        <end position="230"/>
    </location>
</feature>
<feature type="region of interest" description="Disordered" evidence="1">
    <location>
        <begin position="271"/>
        <end position="290"/>
    </location>
</feature>
<sequence>MSQHLPLPQITQHTFLKYTYTTPSPMANHYETLHIAPTAPIEVIRAAYEALVLAHQSDKALHFTDDRRAAHDAAFRAVQDAWDVMMLKISPPTNIRLTTASEKAAMRAKVIQELAYLRDQRSKRDAARDTEAAQMSVADLIFMMQVWETFGERETDMRAHCNWQCDGYKNMLAKRKHEESRGTAVHEQDKTKTDTGRGRSTSADRERKHSPSRAHPLTQSNTTRRPTNPASRALRPNPSNFDPMRASLRSGVRPPPPVPETWAGLKEKREAARLAGQERKAKAVREEKGRLERKKVALEQEERERIAKVRAKARRD</sequence>
<evidence type="ECO:0008006" key="4">
    <source>
        <dbReference type="Google" id="ProtNLM"/>
    </source>
</evidence>
<reference evidence="2" key="1">
    <citation type="journal article" date="2020" name="Stud. Mycol.">
        <title>101 Dothideomycetes genomes: a test case for predicting lifestyles and emergence of pathogens.</title>
        <authorList>
            <person name="Haridas S."/>
            <person name="Albert R."/>
            <person name="Binder M."/>
            <person name="Bloem J."/>
            <person name="Labutti K."/>
            <person name="Salamov A."/>
            <person name="Andreopoulos B."/>
            <person name="Baker S."/>
            <person name="Barry K."/>
            <person name="Bills G."/>
            <person name="Bluhm B."/>
            <person name="Cannon C."/>
            <person name="Castanera R."/>
            <person name="Culley D."/>
            <person name="Daum C."/>
            <person name="Ezra D."/>
            <person name="Gonzalez J."/>
            <person name="Henrissat B."/>
            <person name="Kuo A."/>
            <person name="Liang C."/>
            <person name="Lipzen A."/>
            <person name="Lutzoni F."/>
            <person name="Magnuson J."/>
            <person name="Mondo S."/>
            <person name="Nolan M."/>
            <person name="Ohm R."/>
            <person name="Pangilinan J."/>
            <person name="Park H.-J."/>
            <person name="Ramirez L."/>
            <person name="Alfaro M."/>
            <person name="Sun H."/>
            <person name="Tritt A."/>
            <person name="Yoshinaga Y."/>
            <person name="Zwiers L.-H."/>
            <person name="Turgeon B."/>
            <person name="Goodwin S."/>
            <person name="Spatafora J."/>
            <person name="Crous P."/>
            <person name="Grigoriev I."/>
        </authorList>
    </citation>
    <scope>NUCLEOTIDE SEQUENCE</scope>
    <source>
        <strain evidence="2">CBS 675.92</strain>
    </source>
</reference>
<dbReference type="Gene3D" id="1.10.287.110">
    <property type="entry name" value="DnaJ domain"/>
    <property type="match status" value="1"/>
</dbReference>
<keyword evidence="3" id="KW-1185">Reference proteome</keyword>
<proteinExistence type="predicted"/>
<dbReference type="InterPro" id="IPR001623">
    <property type="entry name" value="DnaJ_domain"/>
</dbReference>
<dbReference type="SUPFAM" id="SSF46565">
    <property type="entry name" value="Chaperone J-domain"/>
    <property type="match status" value="1"/>
</dbReference>
<evidence type="ECO:0000313" key="3">
    <source>
        <dbReference type="Proteomes" id="UP000800035"/>
    </source>
</evidence>
<evidence type="ECO:0000313" key="2">
    <source>
        <dbReference type="EMBL" id="KAF1957313.1"/>
    </source>
</evidence>
<accession>A0A6A5TWQ7</accession>
<organism evidence="2 3">
    <name type="scientific">Byssothecium circinans</name>
    <dbReference type="NCBI Taxonomy" id="147558"/>
    <lineage>
        <taxon>Eukaryota</taxon>
        <taxon>Fungi</taxon>
        <taxon>Dikarya</taxon>
        <taxon>Ascomycota</taxon>
        <taxon>Pezizomycotina</taxon>
        <taxon>Dothideomycetes</taxon>
        <taxon>Pleosporomycetidae</taxon>
        <taxon>Pleosporales</taxon>
        <taxon>Massarineae</taxon>
        <taxon>Massarinaceae</taxon>
        <taxon>Byssothecium</taxon>
    </lineage>
</organism>
<name>A0A6A5TWQ7_9PLEO</name>
<feature type="compositionally biased region" description="Basic and acidic residues" evidence="1">
    <location>
        <begin position="176"/>
        <end position="209"/>
    </location>
</feature>
<dbReference type="OrthoDB" id="442087at2759"/>
<dbReference type="CDD" id="cd06257">
    <property type="entry name" value="DnaJ"/>
    <property type="match status" value="1"/>
</dbReference>
<gene>
    <name evidence="2" type="ORF">CC80DRAFT_503683</name>
</gene>